<dbReference type="PANTHER" id="PTHR24006">
    <property type="entry name" value="UBIQUITIN CARBOXYL-TERMINAL HYDROLASE"/>
    <property type="match status" value="1"/>
</dbReference>
<sequence>MSASQMSEFITYDRRSLVDYLFGSSRGAWAATGIALFYLLYNIVLYFDVLPLLSFSEVIWNAIVLLTPTSLALSMDRWRNPDLYTTTPSEIKSRSEMFAVKSEALRRVFGLEAGALKILPGASSIRRASWLGGITSTRSDAPPGLGNWDNSCYQNSVLQGLSAIRSLTTYLEDSDVIKQQDTSTTAGSLREIMSKLNDSENNGRRIWTPAKLKSMSSWQQQDAQEYFSKIMDDLEKETAKATTGNPVSDGIELIKEMATGISAKGQRLGQKADSPAAKPRPTPQTPLDGHLAQRVACLKCGFSEGLSMIPFNCLTVPLGNRQSYDISQCLDSYTSLEEISGVECAKCTLLQQKTQLKNMTKSTSEDATSPATENELPAAPTTMPPELRKLCLARLRAVQEALDESDFSDATLNKKCQVPKKARVSSTKTKQMVVARAPTGLIVHVNRSMFDEYTGDMRKNLAHVNYPKVLDLGPWCIGVPSKEDADKEEWCMDPAKSMISGRGRETKMNRVEYILRAAVCHYGRHENGHYICYREHPELQDKDTGESAKMRWWRLSDDDVSPVTEEQVLAQGGAFMLFYERLENLGVLQTSKAEVMTQEKSSSTNVGRDEAVAVPASDSVCQPLETINAPEQASAAPPLLAEDAPSLEPQRMTAPHNPALVQDEHITASSESAPALPTINHTSHSPPLEFKKPSPPPMRTAGRGSKLNKANLGSSFRPIAA</sequence>
<evidence type="ECO:0000313" key="12">
    <source>
        <dbReference type="Proteomes" id="UP001562354"/>
    </source>
</evidence>
<keyword evidence="9" id="KW-0472">Membrane</keyword>
<dbReference type="Proteomes" id="UP001562354">
    <property type="component" value="Unassembled WGS sequence"/>
</dbReference>
<dbReference type="SUPFAM" id="SSF54001">
    <property type="entry name" value="Cysteine proteinases"/>
    <property type="match status" value="1"/>
</dbReference>
<gene>
    <name evidence="11" type="ORF">AAFC00_002746</name>
</gene>
<keyword evidence="7" id="KW-0788">Thiol protease</keyword>
<accession>A0ABR3P829</accession>
<feature type="region of interest" description="Disordered" evidence="8">
    <location>
        <begin position="264"/>
        <end position="288"/>
    </location>
</feature>
<dbReference type="InterPro" id="IPR050164">
    <property type="entry name" value="Peptidase_C19"/>
</dbReference>
<evidence type="ECO:0000256" key="9">
    <source>
        <dbReference type="SAM" id="Phobius"/>
    </source>
</evidence>
<dbReference type="EC" id="3.4.19.12" evidence="3"/>
<evidence type="ECO:0000256" key="5">
    <source>
        <dbReference type="ARBA" id="ARBA00022786"/>
    </source>
</evidence>
<dbReference type="EMBL" id="JBFMKM010000012">
    <property type="protein sequence ID" value="KAL1302339.1"/>
    <property type="molecule type" value="Genomic_DNA"/>
</dbReference>
<evidence type="ECO:0000256" key="4">
    <source>
        <dbReference type="ARBA" id="ARBA00022670"/>
    </source>
</evidence>
<dbReference type="RefSeq" id="XP_069198615.1">
    <property type="nucleotide sequence ID" value="XM_069342107.1"/>
</dbReference>
<comment type="similarity">
    <text evidence="2">Belongs to the peptidase C19 family.</text>
</comment>
<feature type="compositionally biased region" description="Polar residues" evidence="8">
    <location>
        <begin position="359"/>
        <end position="372"/>
    </location>
</feature>
<feature type="transmembrane region" description="Helical" evidence="9">
    <location>
        <begin position="20"/>
        <end position="41"/>
    </location>
</feature>
<keyword evidence="9" id="KW-1133">Transmembrane helix</keyword>
<comment type="catalytic activity">
    <reaction evidence="1">
        <text>Thiol-dependent hydrolysis of ester, thioester, amide, peptide and isopeptide bonds formed by the C-terminal Gly of ubiquitin (a 76-residue protein attached to proteins as an intracellular targeting signal).</text>
        <dbReference type="EC" id="3.4.19.12"/>
    </reaction>
</comment>
<keyword evidence="6" id="KW-0378">Hydrolase</keyword>
<keyword evidence="4" id="KW-0645">Protease</keyword>
<evidence type="ECO:0000256" key="7">
    <source>
        <dbReference type="ARBA" id="ARBA00022807"/>
    </source>
</evidence>
<feature type="domain" description="USP" evidence="10">
    <location>
        <begin position="143"/>
        <end position="582"/>
    </location>
</feature>
<organism evidence="11 12">
    <name type="scientific">Neodothiora populina</name>
    <dbReference type="NCBI Taxonomy" id="2781224"/>
    <lineage>
        <taxon>Eukaryota</taxon>
        <taxon>Fungi</taxon>
        <taxon>Dikarya</taxon>
        <taxon>Ascomycota</taxon>
        <taxon>Pezizomycotina</taxon>
        <taxon>Dothideomycetes</taxon>
        <taxon>Dothideomycetidae</taxon>
        <taxon>Dothideales</taxon>
        <taxon>Dothioraceae</taxon>
        <taxon>Neodothiora</taxon>
    </lineage>
</organism>
<dbReference type="InterPro" id="IPR028889">
    <property type="entry name" value="USP"/>
</dbReference>
<keyword evidence="5" id="KW-0833">Ubl conjugation pathway</keyword>
<dbReference type="InterPro" id="IPR001394">
    <property type="entry name" value="Peptidase_C19_UCH"/>
</dbReference>
<dbReference type="Pfam" id="PF00443">
    <property type="entry name" value="UCH"/>
    <property type="match status" value="1"/>
</dbReference>
<feature type="region of interest" description="Disordered" evidence="8">
    <location>
        <begin position="668"/>
        <end position="721"/>
    </location>
</feature>
<protein>
    <recommendedName>
        <fullName evidence="3">ubiquitinyl hydrolase 1</fullName>
        <ecNumber evidence="3">3.4.19.12</ecNumber>
    </recommendedName>
</protein>
<evidence type="ECO:0000256" key="2">
    <source>
        <dbReference type="ARBA" id="ARBA00009085"/>
    </source>
</evidence>
<dbReference type="InterPro" id="IPR038765">
    <property type="entry name" value="Papain-like_cys_pep_sf"/>
</dbReference>
<proteinExistence type="inferred from homology"/>
<dbReference type="PANTHER" id="PTHR24006:SF888">
    <property type="entry name" value="UBIQUITIN CARBOXYL-TERMINAL HYDROLASE 30"/>
    <property type="match status" value="1"/>
</dbReference>
<dbReference type="PROSITE" id="PS50235">
    <property type="entry name" value="USP_3"/>
    <property type="match status" value="1"/>
</dbReference>
<evidence type="ECO:0000313" key="11">
    <source>
        <dbReference type="EMBL" id="KAL1302339.1"/>
    </source>
</evidence>
<reference evidence="11 12" key="1">
    <citation type="submission" date="2024-07" db="EMBL/GenBank/DDBJ databases">
        <title>Draft sequence of the Neodothiora populina.</title>
        <authorList>
            <person name="Drown D.D."/>
            <person name="Schuette U.S."/>
            <person name="Buechlein A.B."/>
            <person name="Rusch D.R."/>
            <person name="Winton L.W."/>
            <person name="Adams G.A."/>
        </authorList>
    </citation>
    <scope>NUCLEOTIDE SEQUENCE [LARGE SCALE GENOMIC DNA]</scope>
    <source>
        <strain evidence="11 12">CPC 39397</strain>
    </source>
</reference>
<keyword evidence="9" id="KW-0812">Transmembrane</keyword>
<keyword evidence="12" id="KW-1185">Reference proteome</keyword>
<dbReference type="Gene3D" id="3.90.70.10">
    <property type="entry name" value="Cysteine proteinases"/>
    <property type="match status" value="1"/>
</dbReference>
<comment type="caution">
    <text evidence="11">The sequence shown here is derived from an EMBL/GenBank/DDBJ whole genome shotgun (WGS) entry which is preliminary data.</text>
</comment>
<evidence type="ECO:0000259" key="10">
    <source>
        <dbReference type="PROSITE" id="PS50235"/>
    </source>
</evidence>
<feature type="region of interest" description="Disordered" evidence="8">
    <location>
        <begin position="359"/>
        <end position="380"/>
    </location>
</feature>
<evidence type="ECO:0000256" key="8">
    <source>
        <dbReference type="SAM" id="MobiDB-lite"/>
    </source>
</evidence>
<evidence type="ECO:0000256" key="3">
    <source>
        <dbReference type="ARBA" id="ARBA00012759"/>
    </source>
</evidence>
<name>A0ABR3P829_9PEZI</name>
<evidence type="ECO:0000256" key="6">
    <source>
        <dbReference type="ARBA" id="ARBA00022801"/>
    </source>
</evidence>
<dbReference type="CDD" id="cd02662">
    <property type="entry name" value="Peptidase_C19F"/>
    <property type="match status" value="1"/>
</dbReference>
<dbReference type="GeneID" id="95976448"/>
<evidence type="ECO:0000256" key="1">
    <source>
        <dbReference type="ARBA" id="ARBA00000707"/>
    </source>
</evidence>